<dbReference type="GO" id="GO:0006281">
    <property type="term" value="P:DNA repair"/>
    <property type="evidence" value="ECO:0007669"/>
    <property type="project" value="InterPro"/>
</dbReference>
<dbReference type="Pfam" id="PF00817">
    <property type="entry name" value="IMS"/>
    <property type="match status" value="1"/>
</dbReference>
<keyword evidence="4" id="KW-0227">DNA damage</keyword>
<feature type="domain" description="DNA polymerase Y-family little finger" evidence="9">
    <location>
        <begin position="254"/>
        <end position="359"/>
    </location>
</feature>
<keyword evidence="11" id="KW-1185">Reference proteome</keyword>
<dbReference type="EMBL" id="JACHOO010000002">
    <property type="protein sequence ID" value="MBB5751788.1"/>
    <property type="molecule type" value="Genomic_DNA"/>
</dbReference>
<dbReference type="SUPFAM" id="SSF56672">
    <property type="entry name" value="DNA/RNA polymerases"/>
    <property type="match status" value="1"/>
</dbReference>
<feature type="domain" description="UmuC" evidence="8">
    <location>
        <begin position="45"/>
        <end position="165"/>
    </location>
</feature>
<reference evidence="10 11" key="1">
    <citation type="submission" date="2020-08" db="EMBL/GenBank/DDBJ databases">
        <title>Genomic Encyclopedia of Type Strains, Phase IV (KMG-IV): sequencing the most valuable type-strain genomes for metagenomic binning, comparative biology and taxonomic classification.</title>
        <authorList>
            <person name="Goeker M."/>
        </authorList>
    </citation>
    <scope>NUCLEOTIDE SEQUENCE [LARGE SCALE GENOMIC DNA]</scope>
    <source>
        <strain evidence="10 11">DSM 16268</strain>
    </source>
</reference>
<dbReference type="PANTHER" id="PTHR35369:SF2">
    <property type="entry name" value="BLR3025 PROTEIN"/>
    <property type="match status" value="1"/>
</dbReference>
<dbReference type="AlphaFoldDB" id="A0A7W9CUI1"/>
<dbReference type="EC" id="2.7.7.7" evidence="3"/>
<evidence type="ECO:0000313" key="10">
    <source>
        <dbReference type="EMBL" id="MBB5751788.1"/>
    </source>
</evidence>
<evidence type="ECO:0000256" key="3">
    <source>
        <dbReference type="ARBA" id="ARBA00012417"/>
    </source>
</evidence>
<dbReference type="InterPro" id="IPR050356">
    <property type="entry name" value="SulA_CellDiv_inhibitor"/>
</dbReference>
<evidence type="ECO:0000256" key="5">
    <source>
        <dbReference type="ARBA" id="ARBA00025589"/>
    </source>
</evidence>
<name>A0A7W9CUI1_9HYPH</name>
<gene>
    <name evidence="10" type="ORF">GGQ63_000840</name>
</gene>
<evidence type="ECO:0000259" key="9">
    <source>
        <dbReference type="Pfam" id="PF11799"/>
    </source>
</evidence>
<evidence type="ECO:0000256" key="2">
    <source>
        <dbReference type="ARBA" id="ARBA00011245"/>
    </source>
</evidence>
<feature type="region of interest" description="Disordered" evidence="7">
    <location>
        <begin position="400"/>
        <end position="429"/>
    </location>
</feature>
<dbReference type="GO" id="GO:0003684">
    <property type="term" value="F:damaged DNA binding"/>
    <property type="evidence" value="ECO:0007669"/>
    <property type="project" value="InterPro"/>
</dbReference>
<dbReference type="Proteomes" id="UP000523821">
    <property type="component" value="Unassembled WGS sequence"/>
</dbReference>
<evidence type="ECO:0000256" key="6">
    <source>
        <dbReference type="ARBA" id="ARBA00049244"/>
    </source>
</evidence>
<accession>A0A7W9CUI1</accession>
<dbReference type="InterPro" id="IPR001126">
    <property type="entry name" value="UmuC"/>
</dbReference>
<evidence type="ECO:0000259" key="8">
    <source>
        <dbReference type="Pfam" id="PF00817"/>
    </source>
</evidence>
<comment type="caution">
    <text evidence="10">The sequence shown here is derived from an EMBL/GenBank/DDBJ whole genome shotgun (WGS) entry which is preliminary data.</text>
</comment>
<dbReference type="Pfam" id="PF11799">
    <property type="entry name" value="IMS_C"/>
    <property type="match status" value="1"/>
</dbReference>
<evidence type="ECO:0000256" key="1">
    <source>
        <dbReference type="ARBA" id="ARBA00001946"/>
    </source>
</evidence>
<proteinExistence type="predicted"/>
<comment type="function">
    <text evidence="5">Poorly processive, error-prone DNA polymerase involved in untargeted mutagenesis. Copies undamaged DNA at stalled replication forks, which arise in vivo from mismatched or misaligned primer ends. These misaligned primers can be extended by PolIV. Exhibits no 3'-5' exonuclease (proofreading) activity. May be involved in translesional synthesis, in conjunction with the beta clamp from PolIII.</text>
</comment>
<organism evidence="10 11">
    <name type="scientific">Prosthecomicrobium pneumaticum</name>
    <dbReference type="NCBI Taxonomy" id="81895"/>
    <lineage>
        <taxon>Bacteria</taxon>
        <taxon>Pseudomonadati</taxon>
        <taxon>Pseudomonadota</taxon>
        <taxon>Alphaproteobacteria</taxon>
        <taxon>Hyphomicrobiales</taxon>
        <taxon>Kaistiaceae</taxon>
        <taxon>Prosthecomicrobium</taxon>
    </lineage>
</organism>
<comment type="cofactor">
    <cofactor evidence="1">
        <name>Mg(2+)</name>
        <dbReference type="ChEBI" id="CHEBI:18420"/>
    </cofactor>
</comment>
<dbReference type="CDD" id="cd03468">
    <property type="entry name" value="PolY_like"/>
    <property type="match status" value="1"/>
</dbReference>
<dbReference type="InterPro" id="IPR043502">
    <property type="entry name" value="DNA/RNA_pol_sf"/>
</dbReference>
<comment type="catalytic activity">
    <reaction evidence="6">
        <text>DNA(n) + a 2'-deoxyribonucleoside 5'-triphosphate = DNA(n+1) + diphosphate</text>
        <dbReference type="Rhea" id="RHEA:22508"/>
        <dbReference type="Rhea" id="RHEA-COMP:17339"/>
        <dbReference type="Rhea" id="RHEA-COMP:17340"/>
        <dbReference type="ChEBI" id="CHEBI:33019"/>
        <dbReference type="ChEBI" id="CHEBI:61560"/>
        <dbReference type="ChEBI" id="CHEBI:173112"/>
        <dbReference type="EC" id="2.7.7.7"/>
    </reaction>
</comment>
<evidence type="ECO:0000256" key="4">
    <source>
        <dbReference type="ARBA" id="ARBA00022763"/>
    </source>
</evidence>
<evidence type="ECO:0000313" key="11">
    <source>
        <dbReference type="Proteomes" id="UP000523821"/>
    </source>
</evidence>
<evidence type="ECO:0000256" key="7">
    <source>
        <dbReference type="SAM" id="MobiDB-lite"/>
    </source>
</evidence>
<sequence>MTASFASLAPSAGRRILALRLPLLSIDRVRRKGSPAGQPADAPLVAVARIDNALRIVALDERATAAGLARRMALASARAIHPVLAVVEADPAADAALLERIADWCDRFTPLVALDPPSGLLLDVTGAAHLAGGERPLLDRVRAGLTAQGFHVQAALAGTAAAARALAAFADGTIAAPGREAEAVAGLPVGALGLDAETAGGLSRAGLKTIGAVAERTRHELAARFGAGLLARLDEALGRGERPITPRLPVPDYTAERRFAEPVATEDIIRDTLAGLAATLAGMMERRAEGARRVEASFFRADGAVRRLAVETGRPTRDPALLDRLFRERLEALADPLDPGFGFDLIRLAALRADPLDPAPATFDGREQEEGDVAALADRLAARLGPRRVLRFLPQDSHVPEASERLAPAQRSAAAPGWPTAAEPGEPPRRPLRLFSRPEPVEAIAEVPDGPPVRFVWRRAVHRVMRAEGPERIAMEWWRSTEGLPTRDYFRVEDQDGRRFWLYRDGIYGRETAAPRWYVQGLFG</sequence>
<comment type="subunit">
    <text evidence="2">Monomer.</text>
</comment>
<dbReference type="InterPro" id="IPR017961">
    <property type="entry name" value="DNA_pol_Y-fam_little_finger"/>
</dbReference>
<dbReference type="PANTHER" id="PTHR35369">
    <property type="entry name" value="BLR3025 PROTEIN-RELATED"/>
    <property type="match status" value="1"/>
</dbReference>
<protein>
    <recommendedName>
        <fullName evidence="3">DNA-directed DNA polymerase</fullName>
        <ecNumber evidence="3">2.7.7.7</ecNumber>
    </recommendedName>
</protein>